<organism evidence="2 3">
    <name type="scientific">Cladobotryum mycophilum</name>
    <dbReference type="NCBI Taxonomy" id="491253"/>
    <lineage>
        <taxon>Eukaryota</taxon>
        <taxon>Fungi</taxon>
        <taxon>Dikarya</taxon>
        <taxon>Ascomycota</taxon>
        <taxon>Pezizomycotina</taxon>
        <taxon>Sordariomycetes</taxon>
        <taxon>Hypocreomycetidae</taxon>
        <taxon>Hypocreales</taxon>
        <taxon>Hypocreaceae</taxon>
        <taxon>Cladobotryum</taxon>
    </lineage>
</organism>
<feature type="region of interest" description="Disordered" evidence="1">
    <location>
        <begin position="135"/>
        <end position="171"/>
    </location>
</feature>
<protein>
    <submittedName>
        <fullName evidence="2">Uncharacterized protein</fullName>
    </submittedName>
</protein>
<sequence length="323" mass="36124">MDRSLAEAGREILKLFKDVAKVNGIPIADDNRRQSLQKNEAEFASQNGRFRLWAATTGLFVLGDQSLDYRSMTKKATFRPPMILGGRSRVERFLDGLNESIDNLYILARWADNLVNEFPSTAGTSVQAVMAKDEQLPKSPSTHNKIGNSEARQQTFPSHPAPHGCDKMQTDCEDSKEDQKLTTMKNLILKCNKKLEPFLVERLACANASRRKRFGNRSRQHNLAARYGVMGKWVRLLPAKNHLAPITIPTCDKDDSGASRHAVVEVNSPLLNYHTLRRCLSAHTASPLVQVPPCRSRHGGETVTASRSVHLDHKQRSHRGAMP</sequence>
<gene>
    <name evidence="2" type="ORF">PT974_00782</name>
</gene>
<evidence type="ECO:0000256" key="1">
    <source>
        <dbReference type="SAM" id="MobiDB-lite"/>
    </source>
</evidence>
<comment type="caution">
    <text evidence="2">The sequence shown here is derived from an EMBL/GenBank/DDBJ whole genome shotgun (WGS) entry which is preliminary data.</text>
</comment>
<keyword evidence="3" id="KW-1185">Reference proteome</keyword>
<dbReference type="Proteomes" id="UP001338125">
    <property type="component" value="Unassembled WGS sequence"/>
</dbReference>
<feature type="region of interest" description="Disordered" evidence="1">
    <location>
        <begin position="290"/>
        <end position="323"/>
    </location>
</feature>
<reference evidence="2 3" key="1">
    <citation type="submission" date="2024-01" db="EMBL/GenBank/DDBJ databases">
        <title>Complete genome of Cladobotryum mycophilum ATHUM6906.</title>
        <authorList>
            <person name="Christinaki A.C."/>
            <person name="Myridakis A.I."/>
            <person name="Kouvelis V.N."/>
        </authorList>
    </citation>
    <scope>NUCLEOTIDE SEQUENCE [LARGE SCALE GENOMIC DNA]</scope>
    <source>
        <strain evidence="2 3">ATHUM6906</strain>
    </source>
</reference>
<dbReference type="EMBL" id="JAVFKD010000001">
    <property type="protein sequence ID" value="KAK5998403.1"/>
    <property type="molecule type" value="Genomic_DNA"/>
</dbReference>
<accession>A0ABR0T211</accession>
<evidence type="ECO:0000313" key="3">
    <source>
        <dbReference type="Proteomes" id="UP001338125"/>
    </source>
</evidence>
<proteinExistence type="predicted"/>
<evidence type="ECO:0000313" key="2">
    <source>
        <dbReference type="EMBL" id="KAK5998403.1"/>
    </source>
</evidence>
<feature type="compositionally biased region" description="Polar residues" evidence="1">
    <location>
        <begin position="138"/>
        <end position="157"/>
    </location>
</feature>
<name>A0ABR0T211_9HYPO</name>